<organism evidence="6 7">
    <name type="scientific">Oceanimonas pelagia</name>
    <dbReference type="NCBI Taxonomy" id="3028314"/>
    <lineage>
        <taxon>Bacteria</taxon>
        <taxon>Pseudomonadati</taxon>
        <taxon>Pseudomonadota</taxon>
        <taxon>Gammaproteobacteria</taxon>
        <taxon>Aeromonadales</taxon>
        <taxon>Aeromonadaceae</taxon>
        <taxon>Oceanimonas</taxon>
    </lineage>
</organism>
<dbReference type="GO" id="GO:1990362">
    <property type="term" value="F:butanol dehydrogenase (NAD+) activity"/>
    <property type="evidence" value="ECO:0007669"/>
    <property type="project" value="InterPro"/>
</dbReference>
<dbReference type="GO" id="GO:0046872">
    <property type="term" value="F:metal ion binding"/>
    <property type="evidence" value="ECO:0007669"/>
    <property type="project" value="InterPro"/>
</dbReference>
<dbReference type="FunFam" id="3.40.50.1970:FF:000003">
    <property type="entry name" value="Alcohol dehydrogenase, iron-containing"/>
    <property type="match status" value="1"/>
</dbReference>
<evidence type="ECO:0000256" key="3">
    <source>
        <dbReference type="ARBA" id="ARBA00023002"/>
    </source>
</evidence>
<dbReference type="CDD" id="cd08187">
    <property type="entry name" value="BDH"/>
    <property type="match status" value="1"/>
</dbReference>
<dbReference type="Gene3D" id="1.20.1090.10">
    <property type="entry name" value="Dehydroquinate synthase-like - alpha domain"/>
    <property type="match status" value="1"/>
</dbReference>
<dbReference type="PROSITE" id="PS00060">
    <property type="entry name" value="ADH_IRON_2"/>
    <property type="match status" value="1"/>
</dbReference>
<dbReference type="InterPro" id="IPR044731">
    <property type="entry name" value="BDH-like"/>
</dbReference>
<evidence type="ECO:0000313" key="6">
    <source>
        <dbReference type="EMBL" id="WMC12250.1"/>
    </source>
</evidence>
<dbReference type="KEGG" id="ope:PU634_07790"/>
<dbReference type="PANTHER" id="PTHR43633:SF1">
    <property type="entry name" value="ALCOHOL DEHYDROGENASE YQHD"/>
    <property type="match status" value="1"/>
</dbReference>
<dbReference type="GO" id="GO:0008106">
    <property type="term" value="F:alcohol dehydrogenase (NADP+) activity"/>
    <property type="evidence" value="ECO:0007669"/>
    <property type="project" value="TreeGrafter"/>
</dbReference>
<dbReference type="Pfam" id="PF00465">
    <property type="entry name" value="Fe-ADH"/>
    <property type="match status" value="1"/>
</dbReference>
<sequence>MQQFDYHNPTHIVFGQDRLAELDNLVPADAHVMVLYGGGSVQRNGTLEKVRQGLGQRRVSEFAGIEPNPRFDTLMKAVEVVRRDGVDFLLAVGGGSVMDGTKFVAAAAPYAGEETDLLKSGFNPIPISGALPLATVATLPATGSEMNMGAVVSHEGGKFPVMSPLLFPRFSFLDPTLTFTLPAHQVANGIVDAFVHVVEQYVTFPVGAQVQDRTAEGILRALIEVGPQTLANPTDYDARANLMWSATCALNGFIGAGVPHDWSTHMIGHELTALFGIDHAQTLAIVLPSLWQVRKEQKRAKLLQYAERVWDIRDGSEEQRIEQAIERTQSFFESLGVKTRLSDYGVRAEQIDDVIKALTAHGMVALSETGDLTPDVSRDILQGAL</sequence>
<evidence type="ECO:0000259" key="4">
    <source>
        <dbReference type="Pfam" id="PF00465"/>
    </source>
</evidence>
<dbReference type="InterPro" id="IPR018211">
    <property type="entry name" value="ADH_Fe_CS"/>
</dbReference>
<keyword evidence="7" id="KW-1185">Reference proteome</keyword>
<dbReference type="Gene3D" id="3.40.50.1970">
    <property type="match status" value="1"/>
</dbReference>
<gene>
    <name evidence="6" type="ORF">PU634_07790</name>
</gene>
<dbReference type="SUPFAM" id="SSF56796">
    <property type="entry name" value="Dehydroquinate synthase-like"/>
    <property type="match status" value="1"/>
</dbReference>
<accession>A0AA50Q8T1</accession>
<feature type="domain" description="Fe-containing alcohol dehydrogenase-like C-terminal" evidence="5">
    <location>
        <begin position="187"/>
        <end position="356"/>
    </location>
</feature>
<dbReference type="GO" id="GO:0005829">
    <property type="term" value="C:cytosol"/>
    <property type="evidence" value="ECO:0007669"/>
    <property type="project" value="TreeGrafter"/>
</dbReference>
<keyword evidence="3" id="KW-0560">Oxidoreductase</keyword>
<dbReference type="FunFam" id="1.20.1090.10:FF:000005">
    <property type="entry name" value="Alcohol dehydrogenase YqhD"/>
    <property type="match status" value="1"/>
</dbReference>
<evidence type="ECO:0000256" key="1">
    <source>
        <dbReference type="ARBA" id="ARBA00001962"/>
    </source>
</evidence>
<dbReference type="InterPro" id="IPR001670">
    <property type="entry name" value="ADH_Fe/GldA"/>
</dbReference>
<feature type="domain" description="Alcohol dehydrogenase iron-type/glycerol dehydrogenase GldA" evidence="4">
    <location>
        <begin position="9"/>
        <end position="175"/>
    </location>
</feature>
<evidence type="ECO:0000259" key="5">
    <source>
        <dbReference type="Pfam" id="PF25137"/>
    </source>
</evidence>
<dbReference type="PANTHER" id="PTHR43633">
    <property type="entry name" value="ALCOHOL DEHYDROGENASE YQHD"/>
    <property type="match status" value="1"/>
</dbReference>
<proteinExistence type="inferred from homology"/>
<comment type="cofactor">
    <cofactor evidence="1">
        <name>Fe cation</name>
        <dbReference type="ChEBI" id="CHEBI:24875"/>
    </cofactor>
</comment>
<dbReference type="RefSeq" id="WP_306763483.1">
    <property type="nucleotide sequence ID" value="NZ_CP118224.1"/>
</dbReference>
<reference evidence="6 7" key="1">
    <citation type="submission" date="2023-02" db="EMBL/GenBank/DDBJ databases">
        <title>Complete genome sequence of a novel bacterium Oceanimonas sp. NTOU-MSR1 isolated from marine coast sediment.</title>
        <authorList>
            <person name="Yang H.-T."/>
            <person name="Chen Y.-L."/>
            <person name="Ho Y.-N."/>
        </authorList>
    </citation>
    <scope>NUCLEOTIDE SEQUENCE [LARGE SCALE GENOMIC DNA]</scope>
    <source>
        <strain evidence="6 7">NTOU-MSR1</strain>
    </source>
</reference>
<dbReference type="GO" id="GO:1990002">
    <property type="term" value="F:methylglyoxal reductase (NADPH) (acetol producing) activity"/>
    <property type="evidence" value="ECO:0007669"/>
    <property type="project" value="TreeGrafter"/>
</dbReference>
<name>A0AA50Q8T1_9GAMM</name>
<comment type="similarity">
    <text evidence="2">Belongs to the iron-containing alcohol dehydrogenase family.</text>
</comment>
<dbReference type="InterPro" id="IPR056798">
    <property type="entry name" value="ADH_Fe_C"/>
</dbReference>
<dbReference type="EMBL" id="CP118224">
    <property type="protein sequence ID" value="WMC12250.1"/>
    <property type="molecule type" value="Genomic_DNA"/>
</dbReference>
<dbReference type="AlphaFoldDB" id="A0AA50Q8T1"/>
<dbReference type="Pfam" id="PF25137">
    <property type="entry name" value="ADH_Fe_C"/>
    <property type="match status" value="1"/>
</dbReference>
<evidence type="ECO:0000313" key="7">
    <source>
        <dbReference type="Proteomes" id="UP001223802"/>
    </source>
</evidence>
<dbReference type="Proteomes" id="UP001223802">
    <property type="component" value="Chromosome"/>
</dbReference>
<evidence type="ECO:0000256" key="2">
    <source>
        <dbReference type="ARBA" id="ARBA00007358"/>
    </source>
</evidence>
<protein>
    <submittedName>
        <fullName evidence="6">Iron-containing alcohol dehydrogenase</fullName>
    </submittedName>
</protein>
<dbReference type="PROSITE" id="PS00913">
    <property type="entry name" value="ADH_IRON_1"/>
    <property type="match status" value="1"/>
</dbReference>